<sequence>MLSQTNEDGRKRNGPPEKTDVARAKVMTTRVGLVVTGHRPVTEADLAQTEKDENGESVPGRRARHWLAVRKTRGGSVKELEMTSDAKTGRWSNPQQAAF</sequence>
<dbReference type="PATRIC" id="fig|937777.3.peg.4199"/>
<dbReference type="RefSeq" id="WP_015231440.1">
    <property type="nucleotide sequence ID" value="NC_019789.1"/>
</dbReference>
<protein>
    <submittedName>
        <fullName evidence="2">Uncharacterized protein</fullName>
    </submittedName>
</protein>
<proteinExistence type="predicted"/>
<dbReference type="Proteomes" id="UP000010467">
    <property type="component" value="Plasmid pDEIPE01"/>
</dbReference>
<feature type="region of interest" description="Disordered" evidence="1">
    <location>
        <begin position="78"/>
        <end position="99"/>
    </location>
</feature>
<gene>
    <name evidence="2" type="ordered locus">Deipe_4172</name>
</gene>
<organism evidence="2 3">
    <name type="scientific">Deinococcus peraridilitoris (strain DSM 19664 / LMG 22246 / CIP 109416 / KR-200)</name>
    <dbReference type="NCBI Taxonomy" id="937777"/>
    <lineage>
        <taxon>Bacteria</taxon>
        <taxon>Thermotogati</taxon>
        <taxon>Deinococcota</taxon>
        <taxon>Deinococci</taxon>
        <taxon>Deinococcales</taxon>
        <taxon>Deinococcaceae</taxon>
        <taxon>Deinococcus</taxon>
    </lineage>
</organism>
<evidence type="ECO:0000313" key="2">
    <source>
        <dbReference type="EMBL" id="AFZ69539.1"/>
    </source>
</evidence>
<geneLocation type="plasmid" evidence="2 3">
    <name>pDEIPE01</name>
</geneLocation>
<keyword evidence="3" id="KW-1185">Reference proteome</keyword>
<name>L0A7X7_DEIPD</name>
<accession>L0A7X7</accession>
<feature type="region of interest" description="Disordered" evidence="1">
    <location>
        <begin position="1"/>
        <end position="23"/>
    </location>
</feature>
<dbReference type="KEGG" id="dpd:Deipe_4172"/>
<evidence type="ECO:0000313" key="3">
    <source>
        <dbReference type="Proteomes" id="UP000010467"/>
    </source>
</evidence>
<dbReference type="OrthoDB" id="71925at2"/>
<reference evidence="3" key="1">
    <citation type="submission" date="2012-03" db="EMBL/GenBank/DDBJ databases">
        <title>Complete sequence of plasmid 1 of Deinococcus peraridilitoris DSM 19664.</title>
        <authorList>
            <person name="Lucas S."/>
            <person name="Copeland A."/>
            <person name="Lapidus A."/>
            <person name="Glavina del Rio T."/>
            <person name="Dalin E."/>
            <person name="Tice H."/>
            <person name="Bruce D."/>
            <person name="Goodwin L."/>
            <person name="Pitluck S."/>
            <person name="Peters L."/>
            <person name="Mikhailova N."/>
            <person name="Lu M."/>
            <person name="Kyrpides N."/>
            <person name="Mavromatis K."/>
            <person name="Ivanova N."/>
            <person name="Brettin T."/>
            <person name="Detter J.C."/>
            <person name="Han C."/>
            <person name="Larimer F."/>
            <person name="Land M."/>
            <person name="Hauser L."/>
            <person name="Markowitz V."/>
            <person name="Cheng J.-F."/>
            <person name="Hugenholtz P."/>
            <person name="Woyke T."/>
            <person name="Wu D."/>
            <person name="Pukall R."/>
            <person name="Steenblock K."/>
            <person name="Brambilla E."/>
            <person name="Klenk H.-P."/>
            <person name="Eisen J.A."/>
        </authorList>
    </citation>
    <scope>NUCLEOTIDE SEQUENCE [LARGE SCALE GENOMIC DNA]</scope>
    <source>
        <strain evidence="3">DSM 19664 / LMG 22246 / CIP 109416 / KR-200</strain>
        <plasmid evidence="3">Plasmid pDEIPE01</plasmid>
    </source>
</reference>
<feature type="compositionally biased region" description="Polar residues" evidence="1">
    <location>
        <begin position="90"/>
        <end position="99"/>
    </location>
</feature>
<feature type="compositionally biased region" description="Basic and acidic residues" evidence="1">
    <location>
        <begin position="7"/>
        <end position="23"/>
    </location>
</feature>
<evidence type="ECO:0000256" key="1">
    <source>
        <dbReference type="SAM" id="MobiDB-lite"/>
    </source>
</evidence>
<dbReference type="EMBL" id="CP003383">
    <property type="protein sequence ID" value="AFZ69539.1"/>
    <property type="molecule type" value="Genomic_DNA"/>
</dbReference>
<dbReference type="AlphaFoldDB" id="L0A7X7"/>
<dbReference type="HOGENOM" id="CLU_2315642_0_0_0"/>
<feature type="region of interest" description="Disordered" evidence="1">
    <location>
        <begin position="40"/>
        <end position="63"/>
    </location>
</feature>
<keyword evidence="2" id="KW-0614">Plasmid</keyword>